<organism evidence="1 2">
    <name type="scientific">Mycolicibacterium sediminis</name>
    <dbReference type="NCBI Taxonomy" id="1286180"/>
    <lineage>
        <taxon>Bacteria</taxon>
        <taxon>Bacillati</taxon>
        <taxon>Actinomycetota</taxon>
        <taxon>Actinomycetes</taxon>
        <taxon>Mycobacteriales</taxon>
        <taxon>Mycobacteriaceae</taxon>
        <taxon>Mycolicibacterium</taxon>
    </lineage>
</organism>
<evidence type="ECO:0000313" key="2">
    <source>
        <dbReference type="Proteomes" id="UP000467193"/>
    </source>
</evidence>
<dbReference type="Proteomes" id="UP000467193">
    <property type="component" value="Chromosome"/>
</dbReference>
<dbReference type="EMBL" id="AP022588">
    <property type="protein sequence ID" value="BBY27462.1"/>
    <property type="molecule type" value="Genomic_DNA"/>
</dbReference>
<keyword evidence="2" id="KW-1185">Reference proteome</keyword>
<proteinExistence type="predicted"/>
<sequence>MGPSRRDGADMYALSAKLGTTRLPAWIRTAAWSAVAISVRCRLVGRGVRRTSPAEYQAAGALAGPAGLQPHLPDSLPTGYVLTAASAFKSGGGVEFVFRSPDGERSFRLTQRAWFVPLTEEIQLAKVPHTRVRGVRNDLFVLPGEFYEEPIDHGFWHQTRWATAWQRGPLVSQFRCVRGRAPSAATLIRCSLDVREPPFTSYRPPMERDEL</sequence>
<name>A0A7I7QMF0_9MYCO</name>
<dbReference type="AlphaFoldDB" id="A0A7I7QMF0"/>
<reference evidence="1 2" key="1">
    <citation type="journal article" date="2019" name="Emerg. Microbes Infect.">
        <title>Comprehensive subspecies identification of 175 nontuberculous mycobacteria species based on 7547 genomic profiles.</title>
        <authorList>
            <person name="Matsumoto Y."/>
            <person name="Kinjo T."/>
            <person name="Motooka D."/>
            <person name="Nabeya D."/>
            <person name="Jung N."/>
            <person name="Uechi K."/>
            <person name="Horii T."/>
            <person name="Iida T."/>
            <person name="Fujita J."/>
            <person name="Nakamura S."/>
        </authorList>
    </citation>
    <scope>NUCLEOTIDE SEQUENCE [LARGE SCALE GENOMIC DNA]</scope>
    <source>
        <strain evidence="1 2">JCM 17899</strain>
    </source>
</reference>
<accession>A0A7I7QMF0</accession>
<gene>
    <name evidence="1" type="ORF">MSEDJ_15580</name>
</gene>
<evidence type="ECO:0000313" key="1">
    <source>
        <dbReference type="EMBL" id="BBY27462.1"/>
    </source>
</evidence>
<protein>
    <submittedName>
        <fullName evidence="1">Uncharacterized protein</fullName>
    </submittedName>
</protein>
<dbReference type="KEGG" id="msei:MSEDJ_15580"/>